<name>A0A1I2WZP9_9EURY</name>
<proteinExistence type="predicted"/>
<sequence>MNRPQEHLVSVFQAFGGDALRDVWLFDERNFDELYVRSDVAEQLESEELDVSRFVDNERYGFITRRTYESLYYADYGYTVRGLSAFEQFRTFLFDTPVGVFASFDPPDDCYDYSELNDAIQSAASEFDADSFVPSGN</sequence>
<dbReference type="AlphaFoldDB" id="A0A1I2WZP9"/>
<dbReference type="EMBL" id="FOOQ01000012">
    <property type="protein sequence ID" value="SFH06733.1"/>
    <property type="molecule type" value="Genomic_DNA"/>
</dbReference>
<organism evidence="1 2">
    <name type="scientific">Halopelagius inordinatus</name>
    <dbReference type="NCBI Taxonomy" id="553467"/>
    <lineage>
        <taxon>Archaea</taxon>
        <taxon>Methanobacteriati</taxon>
        <taxon>Methanobacteriota</taxon>
        <taxon>Stenosarchaea group</taxon>
        <taxon>Halobacteria</taxon>
        <taxon>Halobacteriales</taxon>
        <taxon>Haloferacaceae</taxon>
    </lineage>
</organism>
<accession>A0A1I2WZP9</accession>
<gene>
    <name evidence="1" type="ORF">SAMN04488063_0066</name>
</gene>
<evidence type="ECO:0000313" key="2">
    <source>
        <dbReference type="Proteomes" id="UP000198876"/>
    </source>
</evidence>
<dbReference type="OrthoDB" id="252516at2157"/>
<dbReference type="RefSeq" id="WP_092894079.1">
    <property type="nucleotide sequence ID" value="NZ_FOOQ01000012.1"/>
</dbReference>
<dbReference type="InterPro" id="IPR055944">
    <property type="entry name" value="DUF7522"/>
</dbReference>
<reference evidence="2" key="1">
    <citation type="submission" date="2016-10" db="EMBL/GenBank/DDBJ databases">
        <authorList>
            <person name="Varghese N."/>
            <person name="Submissions S."/>
        </authorList>
    </citation>
    <scope>NUCLEOTIDE SEQUENCE [LARGE SCALE GENOMIC DNA]</scope>
    <source>
        <strain evidence="2">CGMCC 1.7739</strain>
    </source>
</reference>
<keyword evidence="2" id="KW-1185">Reference proteome</keyword>
<dbReference type="Proteomes" id="UP000198876">
    <property type="component" value="Unassembled WGS sequence"/>
</dbReference>
<protein>
    <submittedName>
        <fullName evidence="1">Uncharacterized protein</fullName>
    </submittedName>
</protein>
<evidence type="ECO:0000313" key="1">
    <source>
        <dbReference type="EMBL" id="SFH06733.1"/>
    </source>
</evidence>
<dbReference type="Pfam" id="PF24366">
    <property type="entry name" value="DUF7522"/>
    <property type="match status" value="1"/>
</dbReference>